<keyword evidence="4" id="KW-0929">Antimicrobial</keyword>
<evidence type="ECO:0000256" key="4">
    <source>
        <dbReference type="ARBA" id="ARBA00022529"/>
    </source>
</evidence>
<comment type="subcellular location">
    <subcellularLocation>
        <location evidence="1">Secreted</location>
    </subcellularLocation>
</comment>
<dbReference type="Pfam" id="PF06446">
    <property type="entry name" value="Hepcidin"/>
    <property type="match status" value="1"/>
</dbReference>
<dbReference type="GO" id="GO:0005576">
    <property type="term" value="C:extracellular region"/>
    <property type="evidence" value="ECO:0007669"/>
    <property type="project" value="UniProtKB-SubCell"/>
</dbReference>
<evidence type="ECO:0000256" key="2">
    <source>
        <dbReference type="ARBA" id="ARBA00008022"/>
    </source>
</evidence>
<dbReference type="GO" id="GO:0005179">
    <property type="term" value="F:hormone activity"/>
    <property type="evidence" value="ECO:0007669"/>
    <property type="project" value="UniProtKB-KW"/>
</dbReference>
<keyword evidence="3" id="KW-0964">Secreted</keyword>
<sequence>MKLLCIAAVTLCVCVLLSAAVPFSQTLTQETGRGDTRNEERWTPAAAEETHPLALLRTKRQSHLSLCRYCCGCCKNKGCGYCCRF</sequence>
<keyword evidence="7" id="KW-0044">Antibiotic</keyword>
<dbReference type="OrthoDB" id="9428792at2759"/>
<dbReference type="PANTHER" id="PTHR16877:SF0">
    <property type="entry name" value="HEPCIDIN"/>
    <property type="match status" value="1"/>
</dbReference>
<evidence type="ECO:0000256" key="7">
    <source>
        <dbReference type="ARBA" id="ARBA00023022"/>
    </source>
</evidence>
<dbReference type="GO" id="GO:0006879">
    <property type="term" value="P:intracellular iron ion homeostasis"/>
    <property type="evidence" value="ECO:0007669"/>
    <property type="project" value="InterPro"/>
</dbReference>
<dbReference type="KEGG" id="pki:111844532"/>
<protein>
    <submittedName>
        <fullName evidence="10">Hepcidin antimicrobial peptide</fullName>
    </submittedName>
</protein>
<accession>A0A3B3R0A3</accession>
<dbReference type="AlphaFoldDB" id="A0A3B3R0A3"/>
<dbReference type="Ensembl" id="ENSPKIT00000036576.1">
    <property type="protein sequence ID" value="ENSPKIP00000012192.1"/>
    <property type="gene ID" value="ENSPKIG00000000073.1"/>
</dbReference>
<dbReference type="CTD" id="57817"/>
<keyword evidence="6 9" id="KW-0732">Signal</keyword>
<reference evidence="10" key="1">
    <citation type="submission" date="2025-08" db="UniProtKB">
        <authorList>
            <consortium name="Ensembl"/>
        </authorList>
    </citation>
    <scope>IDENTIFICATION</scope>
</reference>
<keyword evidence="5" id="KW-0372">Hormone</keyword>
<dbReference type="GO" id="GO:0042742">
    <property type="term" value="P:defense response to bacterium"/>
    <property type="evidence" value="ECO:0007669"/>
    <property type="project" value="UniProtKB-KW"/>
</dbReference>
<evidence type="ECO:0000256" key="3">
    <source>
        <dbReference type="ARBA" id="ARBA00022525"/>
    </source>
</evidence>
<proteinExistence type="inferred from homology"/>
<name>A0A3B3R0A3_9TELE</name>
<evidence type="ECO:0000256" key="8">
    <source>
        <dbReference type="ARBA" id="ARBA00023157"/>
    </source>
</evidence>
<keyword evidence="8" id="KW-1015">Disulfide bond</keyword>
<evidence type="ECO:0000256" key="9">
    <source>
        <dbReference type="SAM" id="SignalP"/>
    </source>
</evidence>
<evidence type="ECO:0000313" key="11">
    <source>
        <dbReference type="Proteomes" id="UP000261540"/>
    </source>
</evidence>
<evidence type="ECO:0000313" key="10">
    <source>
        <dbReference type="Ensembl" id="ENSPKIP00000012192.1"/>
    </source>
</evidence>
<feature type="signal peptide" evidence="9">
    <location>
        <begin position="1"/>
        <end position="20"/>
    </location>
</feature>
<dbReference type="GeneTree" id="ENSGT00940000179505"/>
<comment type="similarity">
    <text evidence="2">Belongs to the hepcidin family.</text>
</comment>
<dbReference type="STRING" id="1676925.ENSPKIP00000012192"/>
<dbReference type="InterPro" id="IPR010500">
    <property type="entry name" value="Hepcidin"/>
</dbReference>
<evidence type="ECO:0000256" key="1">
    <source>
        <dbReference type="ARBA" id="ARBA00004613"/>
    </source>
</evidence>
<feature type="chain" id="PRO_5017421382" evidence="9">
    <location>
        <begin position="21"/>
        <end position="85"/>
    </location>
</feature>
<organism evidence="10 11">
    <name type="scientific">Paramormyrops kingsleyae</name>
    <dbReference type="NCBI Taxonomy" id="1676925"/>
    <lineage>
        <taxon>Eukaryota</taxon>
        <taxon>Metazoa</taxon>
        <taxon>Chordata</taxon>
        <taxon>Craniata</taxon>
        <taxon>Vertebrata</taxon>
        <taxon>Euteleostomi</taxon>
        <taxon>Actinopterygii</taxon>
        <taxon>Neopterygii</taxon>
        <taxon>Teleostei</taxon>
        <taxon>Osteoglossocephala</taxon>
        <taxon>Osteoglossomorpha</taxon>
        <taxon>Osteoglossiformes</taxon>
        <taxon>Mormyridae</taxon>
        <taxon>Paramormyrops</taxon>
    </lineage>
</organism>
<evidence type="ECO:0000256" key="6">
    <source>
        <dbReference type="ARBA" id="ARBA00022729"/>
    </source>
</evidence>
<dbReference type="Proteomes" id="UP000261540">
    <property type="component" value="Unplaced"/>
</dbReference>
<reference evidence="10" key="2">
    <citation type="submission" date="2025-09" db="UniProtKB">
        <authorList>
            <consortium name="Ensembl"/>
        </authorList>
    </citation>
    <scope>IDENTIFICATION</scope>
</reference>
<evidence type="ECO:0000256" key="5">
    <source>
        <dbReference type="ARBA" id="ARBA00022702"/>
    </source>
</evidence>
<dbReference type="PANTHER" id="PTHR16877">
    <property type="entry name" value="HEPCIDIN"/>
    <property type="match status" value="1"/>
</dbReference>
<keyword evidence="11" id="KW-1185">Reference proteome</keyword>